<dbReference type="GO" id="GO:0000166">
    <property type="term" value="F:nucleotide binding"/>
    <property type="evidence" value="ECO:0007669"/>
    <property type="project" value="UniProtKB-KW"/>
</dbReference>
<dbReference type="PANTHER" id="PTHR35795">
    <property type="entry name" value="SLR1885 PROTEIN"/>
    <property type="match status" value="1"/>
</dbReference>
<dbReference type="AlphaFoldDB" id="B8CXS1"/>
<proteinExistence type="predicted"/>
<dbReference type="HOGENOM" id="CLU_089580_1_2_9"/>
<dbReference type="InterPro" id="IPR051094">
    <property type="entry name" value="Diverse_Catalytic_Enzymes"/>
</dbReference>
<keyword evidence="4 8" id="KW-0378">Hydrolase</keyword>
<keyword evidence="2" id="KW-0479">Metal-binding</keyword>
<dbReference type="PANTHER" id="PTHR35795:SF1">
    <property type="entry name" value="BIS(5'-NUCLEOSYL)-TETRAPHOSPHATASE, SYMMETRICAL"/>
    <property type="match status" value="1"/>
</dbReference>
<reference evidence="8 9" key="1">
    <citation type="journal article" date="2009" name="PLoS ONE">
        <title>Genome analysis of the anaerobic thermohalophilic bacterium Halothermothrix orenii.</title>
        <authorList>
            <person name="Mavromatis K."/>
            <person name="Ivanova N."/>
            <person name="Anderson I."/>
            <person name="Lykidis A."/>
            <person name="Hooper S.D."/>
            <person name="Sun H."/>
            <person name="Kunin V."/>
            <person name="Lapidus A."/>
            <person name="Hugenholtz P."/>
            <person name="Patel B."/>
            <person name="Kyrpides N.C."/>
        </authorList>
    </citation>
    <scope>NUCLEOTIDE SEQUENCE [LARGE SCALE GENOMIC DNA]</scope>
    <source>
        <strain evidence="9">H 168 / OCM 544 / DSM 9562</strain>
    </source>
</reference>
<evidence type="ECO:0000313" key="8">
    <source>
        <dbReference type="EMBL" id="ACL70090.1"/>
    </source>
</evidence>
<evidence type="ECO:0000313" key="9">
    <source>
        <dbReference type="Proteomes" id="UP000000719"/>
    </source>
</evidence>
<dbReference type="GO" id="GO:0008803">
    <property type="term" value="F:bis(5'-nucleosyl)-tetraphosphatase (symmetrical) activity"/>
    <property type="evidence" value="ECO:0007669"/>
    <property type="project" value="UniProtKB-EC"/>
</dbReference>
<organism evidence="8 9">
    <name type="scientific">Halothermothrix orenii (strain H 168 / OCM 544 / DSM 9562)</name>
    <dbReference type="NCBI Taxonomy" id="373903"/>
    <lineage>
        <taxon>Bacteria</taxon>
        <taxon>Bacillati</taxon>
        <taxon>Bacillota</taxon>
        <taxon>Clostridia</taxon>
        <taxon>Halanaerobiales</taxon>
        <taxon>Halothermotrichaceae</taxon>
        <taxon>Halothermothrix</taxon>
    </lineage>
</organism>
<dbReference type="NCBIfam" id="TIGR00277">
    <property type="entry name" value="HDIG"/>
    <property type="match status" value="1"/>
</dbReference>
<sequence length="189" mass="21277">MFPERDIIKILKRKLSKERFEHTLGVAEVAGDLAKKYGGSWKKARLAGLLHDCAKGLGLDRLIELARMSSFSVDEYEMNLPPLLHAPAGAFLARQEFGVNDQEILEAIRHHTVGSPDLSTTGLIIFVADFIEPNRQFPGVEKLRKEVDKSLIHGVIAACNQSLEYNIKKGRIIHPNTLLLRNECLRRIQ</sequence>
<dbReference type="NCBIfam" id="TIGR00488">
    <property type="entry name" value="bis(5'-nucleosyl)-tetraphosphatase (symmetrical) YqeK"/>
    <property type="match status" value="1"/>
</dbReference>
<evidence type="ECO:0000256" key="5">
    <source>
        <dbReference type="ARBA" id="ARBA00023004"/>
    </source>
</evidence>
<accession>B8CXS1</accession>
<evidence type="ECO:0000256" key="4">
    <source>
        <dbReference type="ARBA" id="ARBA00022801"/>
    </source>
</evidence>
<dbReference type="KEGG" id="hor:Hore_13400"/>
<dbReference type="InterPro" id="IPR003607">
    <property type="entry name" value="HD/PDEase_dom"/>
</dbReference>
<evidence type="ECO:0000256" key="6">
    <source>
        <dbReference type="ARBA" id="ARBA00049417"/>
    </source>
</evidence>
<keyword evidence="5" id="KW-0408">Iron</keyword>
<dbReference type="InterPro" id="IPR005249">
    <property type="entry name" value="YqeK"/>
</dbReference>
<dbReference type="SUPFAM" id="SSF109604">
    <property type="entry name" value="HD-domain/PDEase-like"/>
    <property type="match status" value="1"/>
</dbReference>
<dbReference type="InterPro" id="IPR006675">
    <property type="entry name" value="HDIG_dom"/>
</dbReference>
<dbReference type="EMBL" id="CP001098">
    <property type="protein sequence ID" value="ACL70090.1"/>
    <property type="molecule type" value="Genomic_DNA"/>
</dbReference>
<dbReference type="GO" id="GO:0046872">
    <property type="term" value="F:metal ion binding"/>
    <property type="evidence" value="ECO:0007669"/>
    <property type="project" value="UniProtKB-KW"/>
</dbReference>
<dbReference type="Pfam" id="PF01966">
    <property type="entry name" value="HD"/>
    <property type="match status" value="1"/>
</dbReference>
<dbReference type="SMART" id="SM00471">
    <property type="entry name" value="HDc"/>
    <property type="match status" value="1"/>
</dbReference>
<dbReference type="Gene3D" id="1.10.3210.10">
    <property type="entry name" value="Hypothetical protein af1432"/>
    <property type="match status" value="1"/>
</dbReference>
<feature type="domain" description="HD" evidence="7">
    <location>
        <begin position="19"/>
        <end position="134"/>
    </location>
</feature>
<protein>
    <recommendedName>
        <fullName evidence="1">bis(5'-nucleosyl)-tetraphosphatase (symmetrical)</fullName>
        <ecNumber evidence="1">3.6.1.41</ecNumber>
    </recommendedName>
</protein>
<dbReference type="EC" id="3.6.1.41" evidence="1"/>
<evidence type="ECO:0000256" key="2">
    <source>
        <dbReference type="ARBA" id="ARBA00022723"/>
    </source>
</evidence>
<dbReference type="OrthoDB" id="5295945at2"/>
<comment type="catalytic activity">
    <reaction evidence="6">
        <text>P(1),P(4)-bis(5'-adenosyl) tetraphosphate + H2O = 2 ADP + 2 H(+)</text>
        <dbReference type="Rhea" id="RHEA:24252"/>
        <dbReference type="ChEBI" id="CHEBI:15377"/>
        <dbReference type="ChEBI" id="CHEBI:15378"/>
        <dbReference type="ChEBI" id="CHEBI:58141"/>
        <dbReference type="ChEBI" id="CHEBI:456216"/>
        <dbReference type="EC" id="3.6.1.41"/>
    </reaction>
</comment>
<keyword evidence="3" id="KW-0547">Nucleotide-binding</keyword>
<evidence type="ECO:0000256" key="1">
    <source>
        <dbReference type="ARBA" id="ARBA00012506"/>
    </source>
</evidence>
<dbReference type="InterPro" id="IPR006674">
    <property type="entry name" value="HD_domain"/>
</dbReference>
<evidence type="ECO:0000256" key="3">
    <source>
        <dbReference type="ARBA" id="ARBA00022741"/>
    </source>
</evidence>
<dbReference type="PROSITE" id="PS51831">
    <property type="entry name" value="HD"/>
    <property type="match status" value="1"/>
</dbReference>
<gene>
    <name evidence="8" type="ordered locus">Hore_13400</name>
</gene>
<dbReference type="STRING" id="373903.Hore_13400"/>
<evidence type="ECO:0000259" key="7">
    <source>
        <dbReference type="PROSITE" id="PS51831"/>
    </source>
</evidence>
<dbReference type="Proteomes" id="UP000000719">
    <property type="component" value="Chromosome"/>
</dbReference>
<dbReference type="eggNOG" id="COG1713">
    <property type="taxonomic scope" value="Bacteria"/>
</dbReference>
<dbReference type="CDD" id="cd00077">
    <property type="entry name" value="HDc"/>
    <property type="match status" value="1"/>
</dbReference>
<keyword evidence="9" id="KW-1185">Reference proteome</keyword>
<name>B8CXS1_HALOH</name>